<feature type="non-terminal residue" evidence="4">
    <location>
        <position position="160"/>
    </location>
</feature>
<proteinExistence type="inferred from homology"/>
<comment type="similarity">
    <text evidence="1">Belongs to the beta-lactamase family.</text>
</comment>
<evidence type="ECO:0000259" key="3">
    <source>
        <dbReference type="Pfam" id="PF00144"/>
    </source>
</evidence>
<dbReference type="PANTHER" id="PTHR22935:SF95">
    <property type="entry name" value="BETA-LACTAMASE-LIKE 1-RELATED"/>
    <property type="match status" value="1"/>
</dbReference>
<dbReference type="InterPro" id="IPR012338">
    <property type="entry name" value="Beta-lactam/transpept-like"/>
</dbReference>
<sequence length="160" mass="17366">MYLFLLLQEFVCFAHGGLDCRPEGPAVPRPLNLANSNTFQLALSSFEEQLKQALSAKTNAGWVVENTSFSQAVVSTDHDSPSTLLWEFHHLASNNVNGTKDVTGNSQYLIGSVSKVISTLVLLKSGLSLDSPITDYIPELKDTSSSIPWANMSLRALGSH</sequence>
<reference evidence="4 5" key="1">
    <citation type="journal article" date="2019" name="Sci. Rep.">
        <title>Colletotrichum shisoi sp. nov., an anthracnose pathogen of Perilla frutescens in Japan: molecular phylogenetic, morphological and genomic evidence.</title>
        <authorList>
            <person name="Gan P."/>
            <person name="Tsushima A."/>
            <person name="Hiroyama R."/>
            <person name="Narusaka M."/>
            <person name="Takano Y."/>
            <person name="Narusaka Y."/>
            <person name="Kawaradani M."/>
            <person name="Damm U."/>
            <person name="Shirasu K."/>
        </authorList>
    </citation>
    <scope>NUCLEOTIDE SEQUENCE [LARGE SCALE GENOMIC DNA]</scope>
    <source>
        <strain evidence="4 5">PG-2018a</strain>
    </source>
</reference>
<evidence type="ECO:0000313" key="5">
    <source>
        <dbReference type="Proteomes" id="UP000326340"/>
    </source>
</evidence>
<feature type="signal peptide" evidence="2">
    <location>
        <begin position="1"/>
        <end position="16"/>
    </location>
</feature>
<comment type="caution">
    <text evidence="4">The sequence shown here is derived from an EMBL/GenBank/DDBJ whole genome shotgun (WGS) entry which is preliminary data.</text>
</comment>
<dbReference type="InterPro" id="IPR051478">
    <property type="entry name" value="Beta-lactamase-like_AB/R"/>
</dbReference>
<gene>
    <name evidence="4" type="ORF">CSHISOI_10664</name>
</gene>
<protein>
    <submittedName>
        <fullName evidence="4">Beta-lactamase-like protein</fullName>
    </submittedName>
</protein>
<dbReference type="InterPro" id="IPR001466">
    <property type="entry name" value="Beta-lactam-related"/>
</dbReference>
<dbReference type="Pfam" id="PF00144">
    <property type="entry name" value="Beta-lactamase"/>
    <property type="match status" value="1"/>
</dbReference>
<keyword evidence="2" id="KW-0732">Signal</keyword>
<dbReference type="OrthoDB" id="10250282at2759"/>
<evidence type="ECO:0000256" key="1">
    <source>
        <dbReference type="ARBA" id="ARBA00038473"/>
    </source>
</evidence>
<dbReference type="Gene3D" id="3.40.710.10">
    <property type="entry name" value="DD-peptidase/beta-lactamase superfamily"/>
    <property type="match status" value="1"/>
</dbReference>
<dbReference type="SUPFAM" id="SSF56601">
    <property type="entry name" value="beta-lactamase/transpeptidase-like"/>
    <property type="match status" value="1"/>
</dbReference>
<keyword evidence="5" id="KW-1185">Reference proteome</keyword>
<evidence type="ECO:0000256" key="2">
    <source>
        <dbReference type="SAM" id="SignalP"/>
    </source>
</evidence>
<evidence type="ECO:0000313" key="4">
    <source>
        <dbReference type="EMBL" id="TQN64773.1"/>
    </source>
</evidence>
<feature type="domain" description="Beta-lactamase-related" evidence="3">
    <location>
        <begin position="93"/>
        <end position="160"/>
    </location>
</feature>
<dbReference type="AlphaFoldDB" id="A0A5Q4BCV4"/>
<dbReference type="EMBL" id="PUHP01002060">
    <property type="protein sequence ID" value="TQN64773.1"/>
    <property type="molecule type" value="Genomic_DNA"/>
</dbReference>
<name>A0A5Q4BCV4_9PEZI</name>
<organism evidence="4 5">
    <name type="scientific">Colletotrichum shisoi</name>
    <dbReference type="NCBI Taxonomy" id="2078593"/>
    <lineage>
        <taxon>Eukaryota</taxon>
        <taxon>Fungi</taxon>
        <taxon>Dikarya</taxon>
        <taxon>Ascomycota</taxon>
        <taxon>Pezizomycotina</taxon>
        <taxon>Sordariomycetes</taxon>
        <taxon>Hypocreomycetidae</taxon>
        <taxon>Glomerellales</taxon>
        <taxon>Glomerellaceae</taxon>
        <taxon>Colletotrichum</taxon>
        <taxon>Colletotrichum destructivum species complex</taxon>
    </lineage>
</organism>
<accession>A0A5Q4BCV4</accession>
<dbReference type="PANTHER" id="PTHR22935">
    <property type="entry name" value="PENICILLIN-BINDING PROTEIN"/>
    <property type="match status" value="1"/>
</dbReference>
<dbReference type="Proteomes" id="UP000326340">
    <property type="component" value="Unassembled WGS sequence"/>
</dbReference>
<feature type="chain" id="PRO_5024852023" evidence="2">
    <location>
        <begin position="17"/>
        <end position="160"/>
    </location>
</feature>